<evidence type="ECO:0000256" key="1">
    <source>
        <dbReference type="SAM" id="MobiDB-lite"/>
    </source>
</evidence>
<proteinExistence type="predicted"/>
<dbReference type="OMA" id="VIICETA"/>
<accession>E4V277</accession>
<dbReference type="VEuPathDB" id="FungiDB:MGYG_07149"/>
<dbReference type="InParanoid" id="E4V277"/>
<protein>
    <recommendedName>
        <fullName evidence="4">BTB domain-containing protein</fullName>
    </recommendedName>
</protein>
<dbReference type="eggNOG" id="ENOG502S016">
    <property type="taxonomic scope" value="Eukaryota"/>
</dbReference>
<evidence type="ECO:0000313" key="2">
    <source>
        <dbReference type="EMBL" id="EFR04142.1"/>
    </source>
</evidence>
<gene>
    <name evidence="2" type="ORF">MGYG_07149</name>
</gene>
<keyword evidence="3" id="KW-1185">Reference proteome</keyword>
<evidence type="ECO:0000313" key="3">
    <source>
        <dbReference type="Proteomes" id="UP000002669"/>
    </source>
</evidence>
<dbReference type="OrthoDB" id="5398371at2759"/>
<feature type="compositionally biased region" description="Pro residues" evidence="1">
    <location>
        <begin position="1"/>
        <end position="12"/>
    </location>
</feature>
<dbReference type="RefSeq" id="XP_003171150.1">
    <property type="nucleotide sequence ID" value="XM_003171102.1"/>
</dbReference>
<dbReference type="Proteomes" id="UP000002669">
    <property type="component" value="Unassembled WGS sequence"/>
</dbReference>
<name>E4V277_ARTGP</name>
<dbReference type="GeneID" id="10026399"/>
<organism evidence="3">
    <name type="scientific">Arthroderma gypseum (strain ATCC MYA-4604 / CBS 118893)</name>
    <name type="common">Microsporum gypseum</name>
    <dbReference type="NCBI Taxonomy" id="535722"/>
    <lineage>
        <taxon>Eukaryota</taxon>
        <taxon>Fungi</taxon>
        <taxon>Dikarya</taxon>
        <taxon>Ascomycota</taxon>
        <taxon>Pezizomycotina</taxon>
        <taxon>Eurotiomycetes</taxon>
        <taxon>Eurotiomycetidae</taxon>
        <taxon>Onygenales</taxon>
        <taxon>Arthrodermataceae</taxon>
        <taxon>Nannizzia</taxon>
    </lineage>
</organism>
<evidence type="ECO:0008006" key="4">
    <source>
        <dbReference type="Google" id="ProtNLM"/>
    </source>
</evidence>
<dbReference type="EMBL" id="DS989827">
    <property type="protein sequence ID" value="EFR04142.1"/>
    <property type="molecule type" value="Genomic_DNA"/>
</dbReference>
<feature type="region of interest" description="Disordered" evidence="1">
    <location>
        <begin position="1"/>
        <end position="23"/>
    </location>
</feature>
<dbReference type="AlphaFoldDB" id="E4V277"/>
<reference evidence="3" key="1">
    <citation type="journal article" date="2012" name="MBio">
        <title>Comparative genome analysis of Trichophyton rubrum and related dermatophytes reveals candidate genes involved in infection.</title>
        <authorList>
            <person name="Martinez D.A."/>
            <person name="Oliver B.G."/>
            <person name="Graeser Y."/>
            <person name="Goldberg J.M."/>
            <person name="Li W."/>
            <person name="Martinez-Rossi N.M."/>
            <person name="Monod M."/>
            <person name="Shelest E."/>
            <person name="Barton R.C."/>
            <person name="Birch E."/>
            <person name="Brakhage A.A."/>
            <person name="Chen Z."/>
            <person name="Gurr S.J."/>
            <person name="Heiman D."/>
            <person name="Heitman J."/>
            <person name="Kosti I."/>
            <person name="Rossi A."/>
            <person name="Saif S."/>
            <person name="Samalova M."/>
            <person name="Saunders C.W."/>
            <person name="Shea T."/>
            <person name="Summerbell R.C."/>
            <person name="Xu J."/>
            <person name="Young S."/>
            <person name="Zeng Q."/>
            <person name="Birren B.W."/>
            <person name="Cuomo C.A."/>
            <person name="White T.C."/>
        </authorList>
    </citation>
    <scope>NUCLEOTIDE SEQUENCE [LARGE SCALE GENOMIC DNA]</scope>
    <source>
        <strain evidence="3">ATCC MYA-4604 / CBS 118893</strain>
    </source>
</reference>
<sequence>MEEDFPPLPPPAAANREMDRPGTVPYATARVPATAAAPVLTVHKEGDLVIICEPSPYNSLREQTPYMVRLSSRDITRDSEYFRALLDPAKFQEGRSLLRSHEQMEAQYGSKELALKQMDIDQLFNFKIELPPLSTRADLKETLTLYFEIICSSGPQYIPGLADVIKRLAGCPAPRLASLLVLSDRFLSNPAIRHAFQLALGQDMEAGFPRTVTRLRRVQSRSEEGLREGIFLARFLEEPVSFSRLTQSLILRGSVNWMAEKPGGIAGLEKPLWWHLPGDMEEELQYRHDAIIHTINEIQNYFLAAYGALNPYQTPPCSPFDILNQRNQPKRKVQCRRALENSEVCDSFQLGEMIRFFTSRSKTLFLESGLYLESDLGSSEGEDGFAQAARLAREMRTMKGNSNVVARLNAMNPAEMANISTILSYLRRCPERQMDSNHVGCGLRRRLLPLLEYIDKFFELGKPSLATRHGQVGLCIKHDRFGMDERDSWSNSEFREEVCVVVSAHTPVSIKFPNPSTSIALKGRTYSWTDGWCGCIHSAMEARAFFTSKNRHWEC</sequence>
<dbReference type="HOGENOM" id="CLU_024593_0_0_1"/>